<comment type="caution">
    <text evidence="1">The sequence shown here is derived from an EMBL/GenBank/DDBJ whole genome shotgun (WGS) entry which is preliminary data.</text>
</comment>
<dbReference type="AlphaFoldDB" id="A0A2T5HJY3"/>
<evidence type="ECO:0000313" key="1">
    <source>
        <dbReference type="EMBL" id="PTQ71874.1"/>
    </source>
</evidence>
<sequence>MKVTAEIIDNKGVVIISEDANVTQDGDLATLFSKAIAAFRRKHPDTSLFSDENHPGYTVRLR</sequence>
<name>A0A2T5HJY3_9RHOB</name>
<evidence type="ECO:0000313" key="2">
    <source>
        <dbReference type="Proteomes" id="UP000244077"/>
    </source>
</evidence>
<reference evidence="1 2" key="1">
    <citation type="submission" date="2018-04" db="EMBL/GenBank/DDBJ databases">
        <title>Genomic Encyclopedia of Archaeal and Bacterial Type Strains, Phase II (KMG-II): from individual species to whole genera.</title>
        <authorList>
            <person name="Goeker M."/>
        </authorList>
    </citation>
    <scope>NUCLEOTIDE SEQUENCE [LARGE SCALE GENOMIC DNA]</scope>
    <source>
        <strain evidence="1 2">DSM 100434</strain>
    </source>
</reference>
<dbReference type="RefSeq" id="WP_146168258.1">
    <property type="nucleotide sequence ID" value="NZ_QAOH01000007.1"/>
</dbReference>
<gene>
    <name evidence="1" type="ORF">C8N42_10753</name>
</gene>
<protein>
    <submittedName>
        <fullName evidence="1">Uncharacterized protein</fullName>
    </submittedName>
</protein>
<keyword evidence="2" id="KW-1185">Reference proteome</keyword>
<dbReference type="Proteomes" id="UP000244077">
    <property type="component" value="Unassembled WGS sequence"/>
</dbReference>
<organism evidence="1 2">
    <name type="scientific">Celeribacter persicus</name>
    <dbReference type="NCBI Taxonomy" id="1651082"/>
    <lineage>
        <taxon>Bacteria</taxon>
        <taxon>Pseudomonadati</taxon>
        <taxon>Pseudomonadota</taxon>
        <taxon>Alphaproteobacteria</taxon>
        <taxon>Rhodobacterales</taxon>
        <taxon>Roseobacteraceae</taxon>
        <taxon>Celeribacter</taxon>
    </lineage>
</organism>
<dbReference type="EMBL" id="QAOH01000007">
    <property type="protein sequence ID" value="PTQ71874.1"/>
    <property type="molecule type" value="Genomic_DNA"/>
</dbReference>
<accession>A0A2T5HJY3</accession>
<proteinExistence type="predicted"/>